<evidence type="ECO:0000256" key="7">
    <source>
        <dbReference type="SAM" id="MobiDB-lite"/>
    </source>
</evidence>
<gene>
    <name evidence="9" type="ORF">B0T25DRAFT_455978</name>
</gene>
<feature type="transmembrane region" description="Helical" evidence="8">
    <location>
        <begin position="362"/>
        <end position="385"/>
    </location>
</feature>
<dbReference type="GO" id="GO:0005886">
    <property type="term" value="C:plasma membrane"/>
    <property type="evidence" value="ECO:0007669"/>
    <property type="project" value="UniProtKB-SubCell"/>
</dbReference>
<feature type="transmembrane region" description="Helical" evidence="8">
    <location>
        <begin position="211"/>
        <end position="234"/>
    </location>
</feature>
<feature type="transmembrane region" description="Helical" evidence="8">
    <location>
        <begin position="441"/>
        <end position="462"/>
    </location>
</feature>
<reference evidence="9" key="1">
    <citation type="journal article" date="2023" name="Mol. Phylogenet. Evol.">
        <title>Genome-scale phylogeny and comparative genomics of the fungal order Sordariales.</title>
        <authorList>
            <person name="Hensen N."/>
            <person name="Bonometti L."/>
            <person name="Westerberg I."/>
            <person name="Brannstrom I.O."/>
            <person name="Guillou S."/>
            <person name="Cros-Aarteil S."/>
            <person name="Calhoun S."/>
            <person name="Haridas S."/>
            <person name="Kuo A."/>
            <person name="Mondo S."/>
            <person name="Pangilinan J."/>
            <person name="Riley R."/>
            <person name="LaButti K."/>
            <person name="Andreopoulos B."/>
            <person name="Lipzen A."/>
            <person name="Chen C."/>
            <person name="Yan M."/>
            <person name="Daum C."/>
            <person name="Ng V."/>
            <person name="Clum A."/>
            <person name="Steindorff A."/>
            <person name="Ohm R.A."/>
            <person name="Martin F."/>
            <person name="Silar P."/>
            <person name="Natvig D.O."/>
            <person name="Lalanne C."/>
            <person name="Gautier V."/>
            <person name="Ament-Velasquez S.L."/>
            <person name="Kruys A."/>
            <person name="Hutchinson M.I."/>
            <person name="Powell A.J."/>
            <person name="Barry K."/>
            <person name="Miller A.N."/>
            <person name="Grigoriev I.V."/>
            <person name="Debuchy R."/>
            <person name="Gladieux P."/>
            <person name="Hiltunen Thoren M."/>
            <person name="Johannesson H."/>
        </authorList>
    </citation>
    <scope>NUCLEOTIDE SEQUENCE</scope>
    <source>
        <strain evidence="9">CBS 955.72</strain>
    </source>
</reference>
<evidence type="ECO:0000256" key="4">
    <source>
        <dbReference type="ARBA" id="ARBA00022692"/>
    </source>
</evidence>
<reference evidence="9" key="2">
    <citation type="submission" date="2023-06" db="EMBL/GenBank/DDBJ databases">
        <authorList>
            <consortium name="Lawrence Berkeley National Laboratory"/>
            <person name="Haridas S."/>
            <person name="Hensen N."/>
            <person name="Bonometti L."/>
            <person name="Westerberg I."/>
            <person name="Brannstrom I.O."/>
            <person name="Guillou S."/>
            <person name="Cros-Aarteil S."/>
            <person name="Calhoun S."/>
            <person name="Kuo A."/>
            <person name="Mondo S."/>
            <person name="Pangilinan J."/>
            <person name="Riley R."/>
            <person name="Labutti K."/>
            <person name="Andreopoulos B."/>
            <person name="Lipzen A."/>
            <person name="Chen C."/>
            <person name="Yanf M."/>
            <person name="Daum C."/>
            <person name="Ng V."/>
            <person name="Clum A."/>
            <person name="Steindorff A."/>
            <person name="Ohm R."/>
            <person name="Martin F."/>
            <person name="Silar P."/>
            <person name="Natvig D."/>
            <person name="Lalanne C."/>
            <person name="Gautier V."/>
            <person name="Ament-Velasquez S.L."/>
            <person name="Kruys A."/>
            <person name="Hutchinson M.I."/>
            <person name="Powell A.J."/>
            <person name="Barry K."/>
            <person name="Miller A.N."/>
            <person name="Grigoriev I.V."/>
            <person name="Debuchy R."/>
            <person name="Gladieux P."/>
            <person name="Thoren M.H."/>
            <person name="Johannesson H."/>
        </authorList>
    </citation>
    <scope>NUCLEOTIDE SEQUENCE</scope>
    <source>
        <strain evidence="9">CBS 955.72</strain>
    </source>
</reference>
<dbReference type="NCBIfam" id="TIGR00937">
    <property type="entry name" value="2A51"/>
    <property type="match status" value="1"/>
</dbReference>
<proteinExistence type="inferred from homology"/>
<keyword evidence="4 8" id="KW-0812">Transmembrane</keyword>
<feature type="transmembrane region" description="Helical" evidence="8">
    <location>
        <begin position="287"/>
        <end position="308"/>
    </location>
</feature>
<feature type="transmembrane region" description="Helical" evidence="8">
    <location>
        <begin position="69"/>
        <end position="92"/>
    </location>
</feature>
<evidence type="ECO:0000256" key="6">
    <source>
        <dbReference type="ARBA" id="ARBA00023136"/>
    </source>
</evidence>
<dbReference type="GO" id="GO:0015109">
    <property type="term" value="F:chromate transmembrane transporter activity"/>
    <property type="evidence" value="ECO:0007669"/>
    <property type="project" value="InterPro"/>
</dbReference>
<dbReference type="PANTHER" id="PTHR43663">
    <property type="entry name" value="CHROMATE TRANSPORT PROTEIN-RELATED"/>
    <property type="match status" value="1"/>
</dbReference>
<dbReference type="InterPro" id="IPR052518">
    <property type="entry name" value="CHR_Transporter"/>
</dbReference>
<keyword evidence="10" id="KW-1185">Reference proteome</keyword>
<dbReference type="PIRSF" id="PIRSF004810">
    <property type="entry name" value="ChrA"/>
    <property type="match status" value="1"/>
</dbReference>
<dbReference type="Pfam" id="PF02417">
    <property type="entry name" value="Chromate_transp"/>
    <property type="match status" value="2"/>
</dbReference>
<accession>A0AAJ0MDR4</accession>
<comment type="subcellular location">
    <subcellularLocation>
        <location evidence="1">Cell membrane</location>
        <topology evidence="1">Multi-pass membrane protein</topology>
    </subcellularLocation>
</comment>
<evidence type="ECO:0000313" key="10">
    <source>
        <dbReference type="Proteomes" id="UP001275084"/>
    </source>
</evidence>
<keyword evidence="5 8" id="KW-1133">Transmembrane helix</keyword>
<dbReference type="PANTHER" id="PTHR43663:SF1">
    <property type="entry name" value="CHROMATE TRANSPORTER"/>
    <property type="match status" value="1"/>
</dbReference>
<evidence type="ECO:0000313" key="9">
    <source>
        <dbReference type="EMBL" id="KAK3352733.1"/>
    </source>
</evidence>
<keyword evidence="6 8" id="KW-0472">Membrane</keyword>
<feature type="transmembrane region" description="Helical" evidence="8">
    <location>
        <begin position="328"/>
        <end position="350"/>
    </location>
</feature>
<dbReference type="InterPro" id="IPR003370">
    <property type="entry name" value="Chromate_transpt"/>
</dbReference>
<keyword evidence="3" id="KW-1003">Cell membrane</keyword>
<feature type="transmembrane region" description="Helical" evidence="8">
    <location>
        <begin position="468"/>
        <end position="486"/>
    </location>
</feature>
<dbReference type="InterPro" id="IPR014047">
    <property type="entry name" value="Chr_Tranpt_l_chain"/>
</dbReference>
<protein>
    <submittedName>
        <fullName evidence="9">Chromate transporter-domain-containing protein</fullName>
    </submittedName>
</protein>
<name>A0AAJ0MDR4_9PEZI</name>
<evidence type="ECO:0000256" key="5">
    <source>
        <dbReference type="ARBA" id="ARBA00022989"/>
    </source>
</evidence>
<evidence type="ECO:0000256" key="3">
    <source>
        <dbReference type="ARBA" id="ARBA00022475"/>
    </source>
</evidence>
<feature type="region of interest" description="Disordered" evidence="7">
    <location>
        <begin position="1"/>
        <end position="54"/>
    </location>
</feature>
<evidence type="ECO:0000256" key="2">
    <source>
        <dbReference type="ARBA" id="ARBA00005262"/>
    </source>
</evidence>
<dbReference type="EMBL" id="JAUIQD010000004">
    <property type="protein sequence ID" value="KAK3352733.1"/>
    <property type="molecule type" value="Genomic_DNA"/>
</dbReference>
<feature type="transmembrane region" description="Helical" evidence="8">
    <location>
        <begin position="397"/>
        <end position="421"/>
    </location>
</feature>
<feature type="compositionally biased region" description="Basic and acidic residues" evidence="7">
    <location>
        <begin position="19"/>
        <end position="32"/>
    </location>
</feature>
<dbReference type="AlphaFoldDB" id="A0AAJ0MDR4"/>
<feature type="transmembrane region" description="Helical" evidence="8">
    <location>
        <begin position="246"/>
        <end position="267"/>
    </location>
</feature>
<evidence type="ECO:0000256" key="1">
    <source>
        <dbReference type="ARBA" id="ARBA00004651"/>
    </source>
</evidence>
<comment type="similarity">
    <text evidence="2">Belongs to the chromate ion transporter (CHR) (TC 2.A.51) family.</text>
</comment>
<feature type="transmembrane region" description="Helical" evidence="8">
    <location>
        <begin position="138"/>
        <end position="162"/>
    </location>
</feature>
<sequence>MAPVLTPSESPVAAAVPDKQGDVESRASKPEVDSCSGPGPDPDPDPDLGHDDLGLGDNTNVPKLSYPRLFWFFFYHFGLFAWGGPVAQIALIKDKLVVQDKWITLARFQRVFSVYQILPGPEAVELCMFFGCLSAGRLGGIVAGVAFALPGFVLMLLTSYLYSLAGFENKYFNASFRALQPIVAAMVLRAAHKIADHSVRKHDSNKIDPFLVIAAICTATNMALRINIFISLGLYGVVYTLVARRLWIPAGALFCLQYVAYALYVVFRGVPSPVSLALGIAKTPSLANLFVLGLVAGTLSFGGAYTAIPFVQVEAVLMGAWLPQSVFIDAIAIGNILPAPLVIFATFVGFQGAYLADGSLGNAFAGALVITLGMFFPCFLFTIAGHELLEKLVRNKFLASFFDGLCGSVIGVIAVIAMQLLKASVEGSSDRVGEKPLGEAVAAAVQVGPAAVLYLLALAVLYKFTNKYTALLLVIVGAVSGQFLFVK</sequence>
<comment type="caution">
    <text evidence="9">The sequence shown here is derived from an EMBL/GenBank/DDBJ whole genome shotgun (WGS) entry which is preliminary data.</text>
</comment>
<dbReference type="Proteomes" id="UP001275084">
    <property type="component" value="Unassembled WGS sequence"/>
</dbReference>
<organism evidence="9 10">
    <name type="scientific">Lasiosphaeria hispida</name>
    <dbReference type="NCBI Taxonomy" id="260671"/>
    <lineage>
        <taxon>Eukaryota</taxon>
        <taxon>Fungi</taxon>
        <taxon>Dikarya</taxon>
        <taxon>Ascomycota</taxon>
        <taxon>Pezizomycotina</taxon>
        <taxon>Sordariomycetes</taxon>
        <taxon>Sordariomycetidae</taxon>
        <taxon>Sordariales</taxon>
        <taxon>Lasiosphaeriaceae</taxon>
        <taxon>Lasiosphaeria</taxon>
    </lineage>
</organism>
<evidence type="ECO:0000256" key="8">
    <source>
        <dbReference type="SAM" id="Phobius"/>
    </source>
</evidence>